<accession>A0A0A9GT62</accession>
<dbReference type="EMBL" id="GBRH01174143">
    <property type="protein sequence ID" value="JAE23753.1"/>
    <property type="molecule type" value="Transcribed_RNA"/>
</dbReference>
<dbReference type="AlphaFoldDB" id="A0A0A9GT62"/>
<protein>
    <submittedName>
        <fullName evidence="1">Uncharacterized protein</fullName>
    </submittedName>
</protein>
<organism evidence="1">
    <name type="scientific">Arundo donax</name>
    <name type="common">Giant reed</name>
    <name type="synonym">Donax arundinaceus</name>
    <dbReference type="NCBI Taxonomy" id="35708"/>
    <lineage>
        <taxon>Eukaryota</taxon>
        <taxon>Viridiplantae</taxon>
        <taxon>Streptophyta</taxon>
        <taxon>Embryophyta</taxon>
        <taxon>Tracheophyta</taxon>
        <taxon>Spermatophyta</taxon>
        <taxon>Magnoliopsida</taxon>
        <taxon>Liliopsida</taxon>
        <taxon>Poales</taxon>
        <taxon>Poaceae</taxon>
        <taxon>PACMAD clade</taxon>
        <taxon>Arundinoideae</taxon>
        <taxon>Arundineae</taxon>
        <taxon>Arundo</taxon>
    </lineage>
</organism>
<proteinExistence type="predicted"/>
<name>A0A0A9GT62_ARUDO</name>
<reference evidence="1" key="1">
    <citation type="submission" date="2014-09" db="EMBL/GenBank/DDBJ databases">
        <authorList>
            <person name="Magalhaes I.L.F."/>
            <person name="Oliveira U."/>
            <person name="Santos F.R."/>
            <person name="Vidigal T.H.D.A."/>
            <person name="Brescovit A.D."/>
            <person name="Santos A.J."/>
        </authorList>
    </citation>
    <scope>NUCLEOTIDE SEQUENCE</scope>
    <source>
        <tissue evidence="1">Shoot tissue taken approximately 20 cm above the soil surface</tissue>
    </source>
</reference>
<reference evidence="1" key="2">
    <citation type="journal article" date="2015" name="Data Brief">
        <title>Shoot transcriptome of the giant reed, Arundo donax.</title>
        <authorList>
            <person name="Barrero R.A."/>
            <person name="Guerrero F.D."/>
            <person name="Moolhuijzen P."/>
            <person name="Goolsby J.A."/>
            <person name="Tidwell J."/>
            <person name="Bellgard S.E."/>
            <person name="Bellgard M.I."/>
        </authorList>
    </citation>
    <scope>NUCLEOTIDE SEQUENCE</scope>
    <source>
        <tissue evidence="1">Shoot tissue taken approximately 20 cm above the soil surface</tissue>
    </source>
</reference>
<sequence>MRWAVSAPLNIHPLCASITMFLTFKGLSLF</sequence>
<evidence type="ECO:0000313" key="1">
    <source>
        <dbReference type="EMBL" id="JAE23753.1"/>
    </source>
</evidence>